<dbReference type="GO" id="GO:0000166">
    <property type="term" value="F:nucleotide binding"/>
    <property type="evidence" value="ECO:0007669"/>
    <property type="project" value="UniProtKB-KW"/>
</dbReference>
<dbReference type="PANTHER" id="PTHR34139">
    <property type="entry name" value="UPF0331 PROTEIN MJ0127"/>
    <property type="match status" value="1"/>
</dbReference>
<name>A0A1S2VJT4_9BACT</name>
<keyword evidence="8" id="KW-1185">Reference proteome</keyword>
<comment type="similarity">
    <text evidence="6">Belongs to the HepT RNase toxin family.</text>
</comment>
<dbReference type="GO" id="GO:0110001">
    <property type="term" value="C:toxin-antitoxin complex"/>
    <property type="evidence" value="ECO:0007669"/>
    <property type="project" value="InterPro"/>
</dbReference>
<dbReference type="Pfam" id="PF01934">
    <property type="entry name" value="HepT-like"/>
    <property type="match status" value="1"/>
</dbReference>
<comment type="caution">
    <text evidence="7">The sequence shown here is derived from an EMBL/GenBank/DDBJ whole genome shotgun (WGS) entry which is preliminary data.</text>
</comment>
<evidence type="ECO:0000256" key="2">
    <source>
        <dbReference type="ARBA" id="ARBA00022649"/>
    </source>
</evidence>
<dbReference type="EMBL" id="MORL01000005">
    <property type="protein sequence ID" value="OIN59022.1"/>
    <property type="molecule type" value="Genomic_DNA"/>
</dbReference>
<evidence type="ECO:0000256" key="4">
    <source>
        <dbReference type="ARBA" id="ARBA00022741"/>
    </source>
</evidence>
<keyword evidence="5" id="KW-0378">Hydrolase</keyword>
<organism evidence="7 8">
    <name type="scientific">Arsenicibacter rosenii</name>
    <dbReference type="NCBI Taxonomy" id="1750698"/>
    <lineage>
        <taxon>Bacteria</taxon>
        <taxon>Pseudomonadati</taxon>
        <taxon>Bacteroidota</taxon>
        <taxon>Cytophagia</taxon>
        <taxon>Cytophagales</taxon>
        <taxon>Spirosomataceae</taxon>
        <taxon>Arsenicibacter</taxon>
    </lineage>
</organism>
<keyword evidence="1" id="KW-0597">Phosphoprotein</keyword>
<evidence type="ECO:0000256" key="3">
    <source>
        <dbReference type="ARBA" id="ARBA00022722"/>
    </source>
</evidence>
<protein>
    <recommendedName>
        <fullName evidence="9">DUF86 domain-containing protein</fullName>
    </recommendedName>
</protein>
<evidence type="ECO:0000256" key="6">
    <source>
        <dbReference type="ARBA" id="ARBA00024207"/>
    </source>
</evidence>
<accession>A0A1S2VJT4</accession>
<evidence type="ECO:0000313" key="7">
    <source>
        <dbReference type="EMBL" id="OIN59022.1"/>
    </source>
</evidence>
<keyword evidence="2" id="KW-1277">Toxin-antitoxin system</keyword>
<evidence type="ECO:0008006" key="9">
    <source>
        <dbReference type="Google" id="ProtNLM"/>
    </source>
</evidence>
<dbReference type="Gene3D" id="1.20.120.580">
    <property type="entry name" value="bsu32300-like"/>
    <property type="match status" value="1"/>
</dbReference>
<sequence length="123" mass="14336">MSRRSAYLLLTDMLEAVSAIEEYIAGYTFDAFVRNRMVCDAVVRNVQVLGEAANPVPEDFRDQHQDIEWTRVIRTRHILVHDYFGIDYTIVWRIITVHLQPLRDTLQRIIQTEFPDGDPMGSL</sequence>
<dbReference type="InterPro" id="IPR008201">
    <property type="entry name" value="HepT-like"/>
</dbReference>
<dbReference type="OrthoDB" id="955324at2"/>
<evidence type="ECO:0000256" key="1">
    <source>
        <dbReference type="ARBA" id="ARBA00022553"/>
    </source>
</evidence>
<dbReference type="Proteomes" id="UP000181790">
    <property type="component" value="Unassembled WGS sequence"/>
</dbReference>
<dbReference type="GO" id="GO:0016787">
    <property type="term" value="F:hydrolase activity"/>
    <property type="evidence" value="ECO:0007669"/>
    <property type="project" value="UniProtKB-KW"/>
</dbReference>
<keyword evidence="3" id="KW-0540">Nuclease</keyword>
<dbReference type="InterPro" id="IPR037038">
    <property type="entry name" value="HepT-like_sf"/>
</dbReference>
<keyword evidence="4" id="KW-0547">Nucleotide-binding</keyword>
<evidence type="ECO:0000313" key="8">
    <source>
        <dbReference type="Proteomes" id="UP000181790"/>
    </source>
</evidence>
<dbReference type="InterPro" id="IPR051813">
    <property type="entry name" value="HepT_RNase_toxin"/>
</dbReference>
<gene>
    <name evidence="7" type="ORF">BLX24_12475</name>
</gene>
<dbReference type="AlphaFoldDB" id="A0A1S2VJT4"/>
<proteinExistence type="inferred from homology"/>
<evidence type="ECO:0000256" key="5">
    <source>
        <dbReference type="ARBA" id="ARBA00022801"/>
    </source>
</evidence>
<dbReference type="GO" id="GO:0004540">
    <property type="term" value="F:RNA nuclease activity"/>
    <property type="evidence" value="ECO:0007669"/>
    <property type="project" value="InterPro"/>
</dbReference>
<reference evidence="7 8" key="1">
    <citation type="submission" date="2016-10" db="EMBL/GenBank/DDBJ databases">
        <title>Arsenicibacter rosenii gen. nov., sp. nov., an efficient arsenic-methylating bacterium isolated from an arsenic-contaminated paddy soil.</title>
        <authorList>
            <person name="Huang K."/>
        </authorList>
    </citation>
    <scope>NUCLEOTIDE SEQUENCE [LARGE SCALE GENOMIC DNA]</scope>
    <source>
        <strain evidence="7 8">SM-1</strain>
    </source>
</reference>
<dbReference type="PANTHER" id="PTHR34139:SF1">
    <property type="entry name" value="RNASE MJ1380-RELATED"/>
    <property type="match status" value="1"/>
</dbReference>